<keyword evidence="2" id="KW-0472">Membrane</keyword>
<keyword evidence="2" id="KW-1133">Transmembrane helix</keyword>
<evidence type="ECO:0008006" key="5">
    <source>
        <dbReference type="Google" id="ProtNLM"/>
    </source>
</evidence>
<protein>
    <recommendedName>
        <fullName evidence="5">Right handed beta helix region</fullName>
    </recommendedName>
</protein>
<evidence type="ECO:0000313" key="4">
    <source>
        <dbReference type="Proteomes" id="UP000193711"/>
    </source>
</evidence>
<gene>
    <name evidence="3" type="ORF">SAMN06295885_2725</name>
</gene>
<dbReference type="EMBL" id="FXBM01000002">
    <property type="protein sequence ID" value="SMH46356.1"/>
    <property type="molecule type" value="Genomic_DNA"/>
</dbReference>
<dbReference type="AlphaFoldDB" id="A0A1X7P7C9"/>
<name>A0A1X7P7C9_9MICO</name>
<feature type="transmembrane region" description="Helical" evidence="2">
    <location>
        <begin position="32"/>
        <end position="55"/>
    </location>
</feature>
<proteinExistence type="predicted"/>
<sequence>MADSSHHPDSSRHPFDATDFHELPPRRPSRRAVILGAVGAGLGVAALGGAGYAAYRTFAPDVPGVPGDPDAPAQELDLLPGVPTPEQSFGPNGTHWPSGTPWITGDIDTEIEVECSWLAISEAITTALTTAGAADTIRILVAPGELTGAGAGASATPVMQDIGSLDRENRILVYPRDGYGTVTTANSWRVLRVYGVTLAGIVTTGGFLASGCSGSAFARIRADAAYNVHGADGVAFTENVELVEIVVPQPQLRNEDVSSLRTPTKGDGGLRYVRRVACYTAPGYKEKGSNAHTDTVQFSGQGNNYYGDFTNVDCIDFASTNTAFQIGSAPNVRYEHCLVVGGEVVRRVFPLPDGADTGGNFAASNGPGADQGCSAVDSVFIGAMGASTWAEVTDSTVGYESVAAPAEGEWTIDPSILEWGADDVHGLSPEATDEYLASIWS</sequence>
<organism evidence="3 4">
    <name type="scientific">Rathayibacter oskolensis</name>
    <dbReference type="NCBI Taxonomy" id="1891671"/>
    <lineage>
        <taxon>Bacteria</taxon>
        <taxon>Bacillati</taxon>
        <taxon>Actinomycetota</taxon>
        <taxon>Actinomycetes</taxon>
        <taxon>Micrococcales</taxon>
        <taxon>Microbacteriaceae</taxon>
        <taxon>Rathayibacter</taxon>
    </lineage>
</organism>
<dbReference type="Proteomes" id="UP000193711">
    <property type="component" value="Unassembled WGS sequence"/>
</dbReference>
<keyword evidence="2" id="KW-0812">Transmembrane</keyword>
<accession>A0A1X7P7C9</accession>
<evidence type="ECO:0000256" key="2">
    <source>
        <dbReference type="SAM" id="Phobius"/>
    </source>
</evidence>
<feature type="region of interest" description="Disordered" evidence="1">
    <location>
        <begin position="1"/>
        <end position="24"/>
    </location>
</feature>
<dbReference type="OrthoDB" id="5058013at2"/>
<dbReference type="RefSeq" id="WP_085477076.1">
    <property type="nucleotide sequence ID" value="NZ_FXBM01000002.1"/>
</dbReference>
<dbReference type="STRING" id="1891671.SAMN06295885_2725"/>
<evidence type="ECO:0000313" key="3">
    <source>
        <dbReference type="EMBL" id="SMH46356.1"/>
    </source>
</evidence>
<reference evidence="4" key="1">
    <citation type="submission" date="2017-04" db="EMBL/GenBank/DDBJ databases">
        <authorList>
            <person name="Varghese N."/>
            <person name="Submissions S."/>
        </authorList>
    </citation>
    <scope>NUCLEOTIDE SEQUENCE [LARGE SCALE GENOMIC DNA]</scope>
    <source>
        <strain evidence="4">VKM Ac-2121</strain>
    </source>
</reference>
<keyword evidence="4" id="KW-1185">Reference proteome</keyword>
<evidence type="ECO:0000256" key="1">
    <source>
        <dbReference type="SAM" id="MobiDB-lite"/>
    </source>
</evidence>